<protein>
    <submittedName>
        <fullName evidence="2">MoaD/ThiS family protein</fullName>
    </submittedName>
</protein>
<organism evidence="2 3">
    <name type="scientific">Candidatus Zymogenus saltonus</name>
    <dbReference type="NCBI Taxonomy" id="2844893"/>
    <lineage>
        <taxon>Bacteria</taxon>
        <taxon>Deltaproteobacteria</taxon>
        <taxon>Candidatus Zymogenia</taxon>
        <taxon>Candidatus Zymogeniales</taxon>
        <taxon>Candidatus Zymogenaceae</taxon>
        <taxon>Candidatus Zymogenus</taxon>
    </lineage>
</organism>
<dbReference type="SUPFAM" id="SSF54285">
    <property type="entry name" value="MoaD/ThiS"/>
    <property type="match status" value="1"/>
</dbReference>
<proteinExistence type="predicted"/>
<dbReference type="Proteomes" id="UP000809273">
    <property type="component" value="Unassembled WGS sequence"/>
</dbReference>
<name>A0A9D8PPF7_9DELT</name>
<dbReference type="InterPro" id="IPR016155">
    <property type="entry name" value="Mopterin_synth/thiamin_S_b"/>
</dbReference>
<dbReference type="AlphaFoldDB" id="A0A9D8PPF7"/>
<sequence>MINVRLFGGLKQHTGGAKRIELAFEDVKSVEDILHTMRIPKGEVGQVLINGTPMESSRTFNDTVSDGDEVDFYPISAGG</sequence>
<dbReference type="InterPro" id="IPR027798">
    <property type="entry name" value="Ub_Mut7C"/>
</dbReference>
<dbReference type="Pfam" id="PF14451">
    <property type="entry name" value="Ub-Mut7C"/>
    <property type="match status" value="1"/>
</dbReference>
<reference evidence="2" key="1">
    <citation type="journal article" date="2021" name="Environ. Microbiol.">
        <title>Genomic characterization of three novel Desulfobacterota classes expand the metabolic and phylogenetic diversity of the phylum.</title>
        <authorList>
            <person name="Murphy C.L."/>
            <person name="Biggerstaff J."/>
            <person name="Eichhorn A."/>
            <person name="Ewing E."/>
            <person name="Shahan R."/>
            <person name="Soriano D."/>
            <person name="Stewart S."/>
            <person name="VanMol K."/>
            <person name="Walker R."/>
            <person name="Walters P."/>
            <person name="Elshahed M.S."/>
            <person name="Youssef N.H."/>
        </authorList>
    </citation>
    <scope>NUCLEOTIDE SEQUENCE</scope>
    <source>
        <strain evidence="2">Zod_Metabat.24</strain>
    </source>
</reference>
<gene>
    <name evidence="2" type="ORF">JW984_06840</name>
</gene>
<accession>A0A9D8PPF7</accession>
<feature type="domain" description="Ubiquitin Mut7-C" evidence="1">
    <location>
        <begin position="2"/>
        <end position="76"/>
    </location>
</feature>
<evidence type="ECO:0000259" key="1">
    <source>
        <dbReference type="Pfam" id="PF14451"/>
    </source>
</evidence>
<dbReference type="Gene3D" id="3.10.20.30">
    <property type="match status" value="1"/>
</dbReference>
<evidence type="ECO:0000313" key="2">
    <source>
        <dbReference type="EMBL" id="MBN1572900.1"/>
    </source>
</evidence>
<comment type="caution">
    <text evidence="2">The sequence shown here is derived from an EMBL/GenBank/DDBJ whole genome shotgun (WGS) entry which is preliminary data.</text>
</comment>
<dbReference type="EMBL" id="JAFGIX010000032">
    <property type="protein sequence ID" value="MBN1572900.1"/>
    <property type="molecule type" value="Genomic_DNA"/>
</dbReference>
<reference evidence="2" key="2">
    <citation type="submission" date="2021-01" db="EMBL/GenBank/DDBJ databases">
        <authorList>
            <person name="Hahn C.R."/>
            <person name="Youssef N.H."/>
            <person name="Elshahed M."/>
        </authorList>
    </citation>
    <scope>NUCLEOTIDE SEQUENCE</scope>
    <source>
        <strain evidence="2">Zod_Metabat.24</strain>
    </source>
</reference>
<evidence type="ECO:0000313" key="3">
    <source>
        <dbReference type="Proteomes" id="UP000809273"/>
    </source>
</evidence>
<dbReference type="InterPro" id="IPR012675">
    <property type="entry name" value="Beta-grasp_dom_sf"/>
</dbReference>